<keyword evidence="3" id="KW-0633">Potassium transport</keyword>
<dbReference type="InterPro" id="IPR006036">
    <property type="entry name" value="K_uptake_TrkA"/>
</dbReference>
<dbReference type="PANTHER" id="PTHR43833:SF5">
    <property type="entry name" value="TRK SYSTEM POTASSIUM UPTAKE PROTEIN TRKA"/>
    <property type="match status" value="1"/>
</dbReference>
<dbReference type="PRINTS" id="PR00335">
    <property type="entry name" value="KUPTAKETRKA"/>
</dbReference>
<name>A0ABY7A8K8_9FIRM</name>
<evidence type="ECO:0000256" key="3">
    <source>
        <dbReference type="ARBA" id="ARBA00022538"/>
    </source>
</evidence>
<evidence type="ECO:0000256" key="1">
    <source>
        <dbReference type="ARBA" id="ARBA00017378"/>
    </source>
</evidence>
<dbReference type="Pfam" id="PF02254">
    <property type="entry name" value="TrkA_N"/>
    <property type="match status" value="1"/>
</dbReference>
<dbReference type="InterPro" id="IPR006037">
    <property type="entry name" value="RCK_C"/>
</dbReference>
<dbReference type="Gene3D" id="3.30.70.1450">
    <property type="entry name" value="Regulator of K+ conductance, C-terminal domain"/>
    <property type="match status" value="1"/>
</dbReference>
<feature type="domain" description="RCK N-terminal" evidence="7">
    <location>
        <begin position="1"/>
        <end position="119"/>
    </location>
</feature>
<dbReference type="EMBL" id="CP113524">
    <property type="protein sequence ID" value="WAJ22817.1"/>
    <property type="molecule type" value="Genomic_DNA"/>
</dbReference>
<evidence type="ECO:0000256" key="6">
    <source>
        <dbReference type="ARBA" id="ARBA00023065"/>
    </source>
</evidence>
<dbReference type="PANTHER" id="PTHR43833">
    <property type="entry name" value="POTASSIUM CHANNEL PROTEIN 2-RELATED-RELATED"/>
    <property type="match status" value="1"/>
</dbReference>
<feature type="domain" description="RCK C-terminal" evidence="8">
    <location>
        <begin position="139"/>
        <end position="220"/>
    </location>
</feature>
<evidence type="ECO:0000313" key="9">
    <source>
        <dbReference type="EMBL" id="WAJ22817.1"/>
    </source>
</evidence>
<dbReference type="Proteomes" id="UP001163115">
    <property type="component" value="Chromosome"/>
</dbReference>
<evidence type="ECO:0000313" key="10">
    <source>
        <dbReference type="Proteomes" id="UP001163115"/>
    </source>
</evidence>
<organism evidence="9 10">
    <name type="scientific">Lacrimispora xylanolytica</name>
    <dbReference type="NCBI Taxonomy" id="29375"/>
    <lineage>
        <taxon>Bacteria</taxon>
        <taxon>Bacillati</taxon>
        <taxon>Bacillota</taxon>
        <taxon>Clostridia</taxon>
        <taxon>Lachnospirales</taxon>
        <taxon>Lachnospiraceae</taxon>
        <taxon>Lacrimispora</taxon>
    </lineage>
</organism>
<dbReference type="SUPFAM" id="SSF116726">
    <property type="entry name" value="TrkA C-terminal domain-like"/>
    <property type="match status" value="1"/>
</dbReference>
<keyword evidence="5" id="KW-0520">NAD</keyword>
<evidence type="ECO:0000259" key="8">
    <source>
        <dbReference type="PROSITE" id="PS51202"/>
    </source>
</evidence>
<keyword evidence="2" id="KW-0813">Transport</keyword>
<gene>
    <name evidence="9" type="ORF">OW255_14735</name>
</gene>
<evidence type="ECO:0000256" key="5">
    <source>
        <dbReference type="ARBA" id="ARBA00023027"/>
    </source>
</evidence>
<dbReference type="PROSITE" id="PS51201">
    <property type="entry name" value="RCK_N"/>
    <property type="match status" value="1"/>
</dbReference>
<evidence type="ECO:0000259" key="7">
    <source>
        <dbReference type="PROSITE" id="PS51201"/>
    </source>
</evidence>
<dbReference type="Pfam" id="PF02080">
    <property type="entry name" value="TrkA_C"/>
    <property type="match status" value="1"/>
</dbReference>
<dbReference type="Gene3D" id="3.40.50.720">
    <property type="entry name" value="NAD(P)-binding Rossmann-like Domain"/>
    <property type="match status" value="1"/>
</dbReference>
<dbReference type="InterPro" id="IPR003148">
    <property type="entry name" value="RCK_N"/>
</dbReference>
<keyword evidence="6" id="KW-0406">Ion transport</keyword>
<sequence length="222" mass="23950">MKVIIIGGGQVGAYLASLLLERGHEIKIIDVRETRIPVLKRDLPEECVICGNGAEPRVLEAAGINQTDVVAAVTGSDETNLVVATLSRMEYGVRRVVGRVNNPKNAWLFQGIMGVDAALNQADLMARLVAEEMTMGDMMTLLKLHGGQYSLVERIVDPASPAAGKTVKEINLPLECVLVAILRKDQLLLPRGNTHLIAGDKVVAIAHNSYLDHLAETLGSEK</sequence>
<dbReference type="RefSeq" id="WP_024838410.1">
    <property type="nucleotide sequence ID" value="NZ_CP113524.1"/>
</dbReference>
<evidence type="ECO:0000256" key="4">
    <source>
        <dbReference type="ARBA" id="ARBA00022958"/>
    </source>
</evidence>
<dbReference type="SUPFAM" id="SSF51735">
    <property type="entry name" value="NAD(P)-binding Rossmann-fold domains"/>
    <property type="match status" value="1"/>
</dbReference>
<protein>
    <recommendedName>
        <fullName evidence="1">Trk system potassium uptake protein TrkA</fullName>
    </recommendedName>
</protein>
<keyword evidence="4" id="KW-0630">Potassium</keyword>
<dbReference type="PROSITE" id="PS51202">
    <property type="entry name" value="RCK_C"/>
    <property type="match status" value="1"/>
</dbReference>
<keyword evidence="10" id="KW-1185">Reference proteome</keyword>
<dbReference type="InterPro" id="IPR050721">
    <property type="entry name" value="Trk_Ktr_HKT_K-transport"/>
</dbReference>
<dbReference type="InterPro" id="IPR036721">
    <property type="entry name" value="RCK_C_sf"/>
</dbReference>
<reference evidence="9" key="1">
    <citation type="submission" date="2022-11" db="EMBL/GenBank/DDBJ databases">
        <title>Lacrimispora xylanolytica sy1, complete genome.</title>
        <authorList>
            <person name="Choi S."/>
        </authorList>
    </citation>
    <scope>NUCLEOTIDE SEQUENCE</scope>
    <source>
        <strain evidence="9">Sy1</strain>
    </source>
</reference>
<dbReference type="InterPro" id="IPR036291">
    <property type="entry name" value="NAD(P)-bd_dom_sf"/>
</dbReference>
<proteinExistence type="predicted"/>
<accession>A0ABY7A8K8</accession>
<evidence type="ECO:0000256" key="2">
    <source>
        <dbReference type="ARBA" id="ARBA00022448"/>
    </source>
</evidence>